<dbReference type="InterPro" id="IPR013785">
    <property type="entry name" value="Aldolase_TIM"/>
</dbReference>
<dbReference type="Proteomes" id="UP001191019">
    <property type="component" value="Unassembled WGS sequence"/>
</dbReference>
<dbReference type="GO" id="GO:0016491">
    <property type="term" value="F:oxidoreductase activity"/>
    <property type="evidence" value="ECO:0007669"/>
    <property type="project" value="UniProtKB-KW"/>
</dbReference>
<dbReference type="Gene3D" id="3.20.20.70">
    <property type="entry name" value="Aldolase class I"/>
    <property type="match status" value="1"/>
</dbReference>
<dbReference type="InterPro" id="IPR018517">
    <property type="entry name" value="tRNA_hU_synthase_CS"/>
</dbReference>
<gene>
    <name evidence="14" type="primary">dus</name>
    <name evidence="14" type="ORF">G3RUM_00100</name>
</gene>
<dbReference type="Gene3D" id="1.10.1200.80">
    <property type="entry name" value="Putative flavin oxidoreducatase, domain 2"/>
    <property type="match status" value="1"/>
</dbReference>
<comment type="catalytic activity">
    <reaction evidence="11">
        <text>a 5,6-dihydrouridine in tRNA + NAD(+) = a uridine in tRNA + NADH + H(+)</text>
        <dbReference type="Rhea" id="RHEA:54452"/>
        <dbReference type="Rhea" id="RHEA-COMP:13339"/>
        <dbReference type="Rhea" id="RHEA-COMP:13887"/>
        <dbReference type="ChEBI" id="CHEBI:15378"/>
        <dbReference type="ChEBI" id="CHEBI:57540"/>
        <dbReference type="ChEBI" id="CHEBI:57945"/>
        <dbReference type="ChEBI" id="CHEBI:65315"/>
        <dbReference type="ChEBI" id="CHEBI:74443"/>
    </reaction>
</comment>
<keyword evidence="3" id="KW-0820">tRNA-binding</keyword>
<comment type="caution">
    <text evidence="14">The sequence shown here is derived from an EMBL/GenBank/DDBJ whole genome shotgun (WGS) entry which is preliminary data.</text>
</comment>
<protein>
    <recommendedName>
        <fullName evidence="12">tRNA-dihydrouridine synthase</fullName>
        <ecNumber evidence="12">1.3.1.-</ecNumber>
    </recommendedName>
</protein>
<dbReference type="CDD" id="cd02801">
    <property type="entry name" value="DUS_like_FMN"/>
    <property type="match status" value="1"/>
</dbReference>
<comment type="function">
    <text evidence="2 12">Catalyzes the synthesis of 5,6-dihydrouridine (D), a modified base found in the D-loop of most tRNAs, via the reduction of the C5-C6 double bond in target uridines.</text>
</comment>
<evidence type="ECO:0000256" key="9">
    <source>
        <dbReference type="ARBA" id="ARBA00023002"/>
    </source>
</evidence>
<evidence type="ECO:0000256" key="1">
    <source>
        <dbReference type="ARBA" id="ARBA00001917"/>
    </source>
</evidence>
<feature type="domain" description="DUS-like FMN-binding" evidence="13">
    <location>
        <begin position="13"/>
        <end position="307"/>
    </location>
</feature>
<comment type="catalytic activity">
    <reaction evidence="10">
        <text>a 5,6-dihydrouridine in tRNA + NADP(+) = a uridine in tRNA + NADPH + H(+)</text>
        <dbReference type="Rhea" id="RHEA:23624"/>
        <dbReference type="Rhea" id="RHEA-COMP:13339"/>
        <dbReference type="Rhea" id="RHEA-COMP:13887"/>
        <dbReference type="ChEBI" id="CHEBI:15378"/>
        <dbReference type="ChEBI" id="CHEBI:57783"/>
        <dbReference type="ChEBI" id="CHEBI:58349"/>
        <dbReference type="ChEBI" id="CHEBI:65315"/>
        <dbReference type="ChEBI" id="CHEBI:74443"/>
    </reaction>
</comment>
<evidence type="ECO:0000256" key="4">
    <source>
        <dbReference type="ARBA" id="ARBA00022630"/>
    </source>
</evidence>
<dbReference type="InterPro" id="IPR035587">
    <property type="entry name" value="DUS-like_FMN-bd"/>
</dbReference>
<evidence type="ECO:0000256" key="8">
    <source>
        <dbReference type="ARBA" id="ARBA00022884"/>
    </source>
</evidence>
<evidence type="ECO:0000256" key="5">
    <source>
        <dbReference type="ARBA" id="ARBA00022643"/>
    </source>
</evidence>
<evidence type="ECO:0000256" key="12">
    <source>
        <dbReference type="PIRNR" id="PIRNR006621"/>
    </source>
</evidence>
<dbReference type="EMBL" id="PRLM01000001">
    <property type="protein sequence ID" value="RYC75157.1"/>
    <property type="molecule type" value="Genomic_DNA"/>
</dbReference>
<dbReference type="PANTHER" id="PTHR11082:SF25">
    <property type="entry name" value="DUS-LIKE FMN-BINDING DOMAIN-CONTAINING PROTEIN"/>
    <property type="match status" value="1"/>
</dbReference>
<dbReference type="RefSeq" id="WP_129734331.1">
    <property type="nucleotide sequence ID" value="NZ_PRLM01000001.1"/>
</dbReference>
<evidence type="ECO:0000256" key="6">
    <source>
        <dbReference type="ARBA" id="ARBA00022694"/>
    </source>
</evidence>
<comment type="cofactor">
    <cofactor evidence="1 12">
        <name>FMN</name>
        <dbReference type="ChEBI" id="CHEBI:58210"/>
    </cofactor>
</comment>
<dbReference type="PROSITE" id="PS01136">
    <property type="entry name" value="UPF0034"/>
    <property type="match status" value="1"/>
</dbReference>
<organism evidence="14 15">
    <name type="scientific">Candidatus Nanosyncoccus alces</name>
    <dbReference type="NCBI Taxonomy" id="2171997"/>
    <lineage>
        <taxon>Bacteria</taxon>
        <taxon>Candidatus Saccharimonadota</taxon>
        <taxon>Candidatus Nanosyncoccalia</taxon>
        <taxon>Candidatus Nanosyncoccales</taxon>
        <taxon>Candidatus Nanosyncoccaceae</taxon>
        <taxon>Candidatus Nanosyncoccus</taxon>
    </lineage>
</organism>
<keyword evidence="9 12" id="KW-0560">Oxidoreductase</keyword>
<accession>A0ABY0FMM0</accession>
<evidence type="ECO:0000313" key="15">
    <source>
        <dbReference type="Proteomes" id="UP001191019"/>
    </source>
</evidence>
<proteinExistence type="inferred from homology"/>
<name>A0ABY0FMM0_9BACT</name>
<evidence type="ECO:0000256" key="2">
    <source>
        <dbReference type="ARBA" id="ARBA00002790"/>
    </source>
</evidence>
<keyword evidence="6 12" id="KW-0819">tRNA processing</keyword>
<dbReference type="SUPFAM" id="SSF51395">
    <property type="entry name" value="FMN-linked oxidoreductases"/>
    <property type="match status" value="1"/>
</dbReference>
<dbReference type="PIRSF" id="PIRSF006621">
    <property type="entry name" value="Dus"/>
    <property type="match status" value="1"/>
</dbReference>
<keyword evidence="7" id="KW-0521">NADP</keyword>
<dbReference type="EC" id="1.3.1.-" evidence="12"/>
<reference evidence="14 15" key="2">
    <citation type="journal article" date="2020" name="Cell Rep.">
        <title>Acquisition and Adaptation of Ultra-small Parasitic Reduced Genome Bacteria to Mammalian Hosts.</title>
        <authorList>
            <person name="McLean J.S."/>
            <person name="Bor B."/>
            <person name="Kerns K.A."/>
            <person name="Liu Q."/>
            <person name="To T.T."/>
            <person name="Solden L."/>
            <person name="Hendrickson E.L."/>
            <person name="Wrighton K."/>
            <person name="Shi W."/>
            <person name="He X."/>
        </authorList>
    </citation>
    <scope>NUCLEOTIDE SEQUENCE [LARGE SCALE GENOMIC DNA]</scope>
    <source>
        <strain evidence="14 15">TM7_G3_2_Rum_HOT_351B</strain>
    </source>
</reference>
<keyword evidence="5 12" id="KW-0288">FMN</keyword>
<evidence type="ECO:0000256" key="11">
    <source>
        <dbReference type="ARBA" id="ARBA00048802"/>
    </source>
</evidence>
<evidence type="ECO:0000256" key="10">
    <source>
        <dbReference type="ARBA" id="ARBA00048205"/>
    </source>
</evidence>
<evidence type="ECO:0000259" key="13">
    <source>
        <dbReference type="Pfam" id="PF01207"/>
    </source>
</evidence>
<dbReference type="InterPro" id="IPR024036">
    <property type="entry name" value="tRNA-dHydroUridine_Synthase_C"/>
</dbReference>
<dbReference type="PANTHER" id="PTHR11082">
    <property type="entry name" value="TRNA-DIHYDROURIDINE SYNTHASE"/>
    <property type="match status" value="1"/>
</dbReference>
<evidence type="ECO:0000313" key="14">
    <source>
        <dbReference type="EMBL" id="RYC75157.1"/>
    </source>
</evidence>
<reference evidence="14 15" key="1">
    <citation type="journal article" date="2018" name="bioRxiv">
        <title>Evidence of independent acquisition and adaption of ultra-small bacteria to human hosts across the highly diverse yet reduced genomes of the phylum Saccharibacteria.</title>
        <authorList>
            <person name="McLean J.S."/>
            <person name="Bor B."/>
            <person name="To T.T."/>
            <person name="Liu Q."/>
            <person name="Kearns K.A."/>
            <person name="Solden L.M."/>
            <person name="Wrighton K.C."/>
            <person name="He X."/>
            <person name="Shi W."/>
        </authorList>
    </citation>
    <scope>NUCLEOTIDE SEQUENCE [LARGE SCALE GENOMIC DNA]</scope>
    <source>
        <strain evidence="14 15">TM7_G3_2_Rum_HOT_351B</strain>
    </source>
</reference>
<sequence length="313" mass="35795">MNIWEKLPKPFLILAPMEGVTDIMFRQVISHAGRPDLFFTEFTNVSSYASEKGRHNALERLEIAPTDSPIIAQIWGKNPEHFSETTHALASLWFAGVDLNFGCPDKHVNKAGGGAAMIRTPDLAIECFRNAKKSTVLPVSIKTRLGWSQPNEYQEWLPVLLAEHPAALTIHLRTKKEMSKVPAHYELIPEIIELRNQISPKTKLIINGDIRDKAHALELHSKHTEVDGFMIGRGVFANPYCFTDHRPTREELIELLKLHLDLYEKQSQKYYISYETLKHFFKIYVNNFPGAKELRTKLMETHSAKEARDIINS</sequence>
<dbReference type="InterPro" id="IPR001269">
    <property type="entry name" value="DUS_fam"/>
</dbReference>
<evidence type="ECO:0000256" key="7">
    <source>
        <dbReference type="ARBA" id="ARBA00022857"/>
    </source>
</evidence>
<keyword evidence="4 12" id="KW-0285">Flavoprotein</keyword>
<comment type="similarity">
    <text evidence="12">Belongs to the dus family.</text>
</comment>
<evidence type="ECO:0000256" key="3">
    <source>
        <dbReference type="ARBA" id="ARBA00022555"/>
    </source>
</evidence>
<keyword evidence="15" id="KW-1185">Reference proteome</keyword>
<keyword evidence="8" id="KW-0694">RNA-binding</keyword>
<dbReference type="Pfam" id="PF01207">
    <property type="entry name" value="Dus"/>
    <property type="match status" value="1"/>
</dbReference>